<dbReference type="GO" id="GO:0005524">
    <property type="term" value="F:ATP binding"/>
    <property type="evidence" value="ECO:0007669"/>
    <property type="project" value="UniProtKB-KW"/>
</dbReference>
<dbReference type="GO" id="GO:0003676">
    <property type="term" value="F:nucleic acid binding"/>
    <property type="evidence" value="ECO:0007669"/>
    <property type="project" value="InterPro"/>
</dbReference>
<dbReference type="GO" id="GO:0036297">
    <property type="term" value="P:interstrand cross-link repair"/>
    <property type="evidence" value="ECO:0007669"/>
    <property type="project" value="TreeGrafter"/>
</dbReference>
<accession>A0A810PYF2</accession>
<dbReference type="InterPro" id="IPR027417">
    <property type="entry name" value="P-loop_NTPase"/>
</dbReference>
<proteinExistence type="predicted"/>
<dbReference type="PANTHER" id="PTHR47957:SF3">
    <property type="entry name" value="ATP-DEPENDENT HELICASE HRQ1"/>
    <property type="match status" value="1"/>
</dbReference>
<dbReference type="GO" id="GO:0006289">
    <property type="term" value="P:nucleotide-excision repair"/>
    <property type="evidence" value="ECO:0007669"/>
    <property type="project" value="TreeGrafter"/>
</dbReference>
<dbReference type="Gene3D" id="3.40.50.300">
    <property type="entry name" value="P-loop containing nucleotide triphosphate hydrolases"/>
    <property type="match status" value="2"/>
</dbReference>
<dbReference type="SUPFAM" id="SSF52540">
    <property type="entry name" value="P-loop containing nucleoside triphosphate hydrolases"/>
    <property type="match status" value="2"/>
</dbReference>
<dbReference type="GO" id="GO:0043138">
    <property type="term" value="F:3'-5' DNA helicase activity"/>
    <property type="evidence" value="ECO:0007669"/>
    <property type="project" value="TreeGrafter"/>
</dbReference>
<dbReference type="Pfam" id="PF00271">
    <property type="entry name" value="Helicase_C"/>
    <property type="match status" value="1"/>
</dbReference>
<dbReference type="PROSITE" id="PS51192">
    <property type="entry name" value="HELICASE_ATP_BIND_1"/>
    <property type="match status" value="1"/>
</dbReference>
<gene>
    <name evidence="4" type="ORF">MM50RIKEN_03770</name>
</gene>
<evidence type="ECO:0000259" key="3">
    <source>
        <dbReference type="PROSITE" id="PS51192"/>
    </source>
</evidence>
<name>A0A810PYF2_9FIRM</name>
<feature type="domain" description="Helicase ATP-binding" evidence="3">
    <location>
        <begin position="100"/>
        <end position="383"/>
    </location>
</feature>
<dbReference type="Pfam" id="PF09369">
    <property type="entry name" value="MZB"/>
    <property type="match status" value="1"/>
</dbReference>
<dbReference type="InterPro" id="IPR014001">
    <property type="entry name" value="Helicase_ATP-bd"/>
</dbReference>
<keyword evidence="1" id="KW-0547">Nucleotide-binding</keyword>
<evidence type="ECO:0000313" key="4">
    <source>
        <dbReference type="EMBL" id="BCK80614.1"/>
    </source>
</evidence>
<evidence type="ECO:0000313" key="5">
    <source>
        <dbReference type="Proteomes" id="UP000681035"/>
    </source>
</evidence>
<reference evidence="4" key="1">
    <citation type="submission" date="2020-09" db="EMBL/GenBank/DDBJ databases">
        <title>New species isolated from human feces.</title>
        <authorList>
            <person name="Kitahara M."/>
            <person name="Shigeno Y."/>
            <person name="Shime M."/>
            <person name="Matsumoto Y."/>
            <person name="Nakamura S."/>
            <person name="Motooka D."/>
            <person name="Fukuoka S."/>
            <person name="Nishikawa H."/>
            <person name="Benno Y."/>
        </authorList>
    </citation>
    <scope>NUCLEOTIDE SEQUENCE</scope>
    <source>
        <strain evidence="4">MM50</strain>
    </source>
</reference>
<keyword evidence="2" id="KW-0067">ATP-binding</keyword>
<evidence type="ECO:0000256" key="1">
    <source>
        <dbReference type="ARBA" id="ARBA00022741"/>
    </source>
</evidence>
<dbReference type="PANTHER" id="PTHR47957">
    <property type="entry name" value="ATP-DEPENDENT HELICASE HRQ1"/>
    <property type="match status" value="1"/>
</dbReference>
<organism evidence="4 5">
    <name type="scientific">Vescimonas coprocola</name>
    <dbReference type="NCBI Taxonomy" id="2714355"/>
    <lineage>
        <taxon>Bacteria</taxon>
        <taxon>Bacillati</taxon>
        <taxon>Bacillota</taxon>
        <taxon>Clostridia</taxon>
        <taxon>Eubacteriales</taxon>
        <taxon>Oscillospiraceae</taxon>
        <taxon>Vescimonas</taxon>
    </lineage>
</organism>
<protein>
    <recommendedName>
        <fullName evidence="3">Helicase ATP-binding domain-containing protein</fullName>
    </recommendedName>
</protein>
<keyword evidence="5" id="KW-1185">Reference proteome</keyword>
<dbReference type="Proteomes" id="UP000681035">
    <property type="component" value="Chromosome"/>
</dbReference>
<dbReference type="EMBL" id="AP023418">
    <property type="protein sequence ID" value="BCK80614.1"/>
    <property type="molecule type" value="Genomic_DNA"/>
</dbReference>
<dbReference type="InterPro" id="IPR011545">
    <property type="entry name" value="DEAD/DEAH_box_helicase_dom"/>
</dbReference>
<dbReference type="SMART" id="SM00490">
    <property type="entry name" value="HELICc"/>
    <property type="match status" value="1"/>
</dbReference>
<dbReference type="SMART" id="SM00487">
    <property type="entry name" value="DEXDc"/>
    <property type="match status" value="1"/>
</dbReference>
<dbReference type="InterPro" id="IPR018973">
    <property type="entry name" value="MZB"/>
</dbReference>
<dbReference type="InterPro" id="IPR001650">
    <property type="entry name" value="Helicase_C-like"/>
</dbReference>
<sequence length="1753" mass="198703">MSNGANGVHLQLREALENYIKSQYFGKSPILLSAAQNKLNQEGVLYQKPYVESSPAYKSTTNGIQSSPKLPDWLKDYFKALSDANLGVYPSPFCHQISALEAAFEGQDLFVSTGTGSGKTECFMWPLMAKLASEARNSPDSWAMRGVRTIIMYPMNALVSDQISRLRRLIGDPDHRFINIFRTACGNNSRRPQFGMYTGRTPYAGKEPRRSEDRSLAATYSRMVNPENDEEKAFLEKLIKDGKLPAKENFDEFLEKLYNGKHIPNDEDAELVTRFEMQQFCPDILITNYSMLEYMLLRPREHKIWSDTQAWLNADPNNKLLFVIDEAHMYRGSAGGEVSLLIRRLFHRLGINRSRVQFILTTASMPNNNENDRKAVRTFANELTASDDMHPFCYLTGEQEEIGSGSAFTIPFSKFNESLPDEFEGDNPKRLMALNRFWTGIANSAAPFSSSEDAYQWLYDHLIDYVPFCEMFKRCRGTAASLQELAESIFPDNNLEDALQAVSVMLAIAPLARSESGSVLFPARMHMLFRGIKGVYACTNPKCSHSRTENGLTLGEVYFADGNLTCKECGSTVYELYNDRRCGSIFFRGFVLKQDFEARKRTYLWHQPGMMNEDEVKEIHLFIPSADYRLPERQGQNKILPCYLDVYSGFIDFLDDSLEGKPGIRKLYYSSFTAKARPDILTFATCPHCRHELSKMQLTSFSTRGNQSFFNLIKAQFQAQPAVPGKTGDPNRLPNEGRKVLLFSDSRQRAAKLARDMSDASDMTAARQLAALAIDRMEQEVVEQSMNYFYDYFAMVAVEHHVQIFHDSETEKQRARLIEHGTQALKNYTRAKKRNQQYTPRFTIDNAPAQMKEQLFRFYCGGYNTLIDSALSWIEPTDAAKWDAIDALEEAGNEVTEEEFMELFNAWILSTCDSSVVLGHTIPDVIREKVRPNYVGYGIDKDKKFSTDIRGIMGWGDNDPIAAKWSRILREKFMDEGQSSNGKYYIDLSRVKPRFDLEHTWFRCERCSELTPYLLRGKCPSCQCEKIHPMTAEEIDALDFWRAPIDEALRGETIRVIDTEEHTAQLSHKDQRDELWSKTEQYELRFQDFLQDGEAPVDILSSTTTMEVGIDIGSLVAVGLRNIPPMRENYQQRAGRAGRRGSSLSTIVTFCEDGPHDSLYFSNPVPMFRGDPRRPWIDIGSEKIVQRHLGMVALQSYLRTKANSLDAISAIEFLDDHLQPFSGFLTTFKISENDILVPANSQGALYSYKGDLEKSLFALKQKRDNHPELFETDDNSDSGKKTLLDALYEEGIIPTYSFPKNVVSTYISDMGGKVKYQVERGLDVAIGEYAPGRAIVVDKTTYQIGGLYYPGGERSERTAASPARSFINDASYRKTIRTCGQCGWFGLEEDNHEACPFCGNSVLTNMLPMLRPWGFAPRNATSIETAQLNEEYTATQQPLYSTLPDADDVIDVDDCANIRMAVRPNQRIIMLNKGVGGKGFTICCDCGAAMPGGDPVVLKDILRPYRSKFNKTRCRHTDTDNVNLGYDFVTDMLVLEFALDRQLIDINPQRNSWLNRAGQSLAEALRLAACQELDIEFTELVTGYRVRHNQNGDFVDVYLYDSLSSGAGYAVSIESSIQKLLTKTRELLAGCSCDSACHKCLKHYRNQYIHSVLDRKAALDLLNWGETGIRASALPDKNQQYLLQSLEQILQISGVHIDVKHDPVRAEGRYSKKKVVVYPAMWTKPVEENTIFVSDAHLKYAKPYALKTILDNL</sequence>
<dbReference type="KEGG" id="vcop:MM50RIKEN_03770"/>
<dbReference type="Pfam" id="PF00270">
    <property type="entry name" value="DEAD"/>
    <property type="match status" value="1"/>
</dbReference>
<dbReference type="RefSeq" id="WP_213541533.1">
    <property type="nucleotide sequence ID" value="NZ_AP023418.1"/>
</dbReference>
<evidence type="ECO:0000256" key="2">
    <source>
        <dbReference type="ARBA" id="ARBA00022840"/>
    </source>
</evidence>